<feature type="region of interest" description="Disordered" evidence="1">
    <location>
        <begin position="66"/>
        <end position="93"/>
    </location>
</feature>
<keyword evidence="3" id="KW-1185">Reference proteome</keyword>
<evidence type="ECO:0000256" key="1">
    <source>
        <dbReference type="SAM" id="MobiDB-lite"/>
    </source>
</evidence>
<feature type="region of interest" description="Disordered" evidence="1">
    <location>
        <begin position="1"/>
        <end position="31"/>
    </location>
</feature>
<evidence type="ECO:0008006" key="4">
    <source>
        <dbReference type="Google" id="ProtNLM"/>
    </source>
</evidence>
<dbReference type="AlphaFoldDB" id="A0AA39U431"/>
<accession>A0AA39U431</accession>
<feature type="region of interest" description="Disordered" evidence="1">
    <location>
        <begin position="187"/>
        <end position="206"/>
    </location>
</feature>
<dbReference type="Proteomes" id="UP001174934">
    <property type="component" value="Unassembled WGS sequence"/>
</dbReference>
<name>A0AA39U431_9PEZI</name>
<dbReference type="EMBL" id="JAULSR010000010">
    <property type="protein sequence ID" value="KAK0610634.1"/>
    <property type="molecule type" value="Genomic_DNA"/>
</dbReference>
<sequence length="206" mass="23860">MESAHIEGTVQPYTFDQRNSNPENSHFSFNNNPFSMNGSYSNMDTVTTDLNQFTPSDISFTPDFDTPFPPDSHANATPPLVNPLDPSSDVDGQGNTKSGYRWCCNKWWKFRRDFNHHYSKHVKNHTLPEVCIADHRCSKRYPHPKELRKHYWSRHKDYARDPKNNVPDISGKCSNCGKRFSRKDNITPGRHRCRSARQLRTLSSSN</sequence>
<feature type="compositionally biased region" description="Low complexity" evidence="1">
    <location>
        <begin position="19"/>
        <end position="31"/>
    </location>
</feature>
<reference evidence="2" key="1">
    <citation type="submission" date="2023-06" db="EMBL/GenBank/DDBJ databases">
        <title>Genome-scale phylogeny and comparative genomics of the fungal order Sordariales.</title>
        <authorList>
            <consortium name="Lawrence Berkeley National Laboratory"/>
            <person name="Hensen N."/>
            <person name="Bonometti L."/>
            <person name="Westerberg I."/>
            <person name="Brannstrom I.O."/>
            <person name="Guillou S."/>
            <person name="Cros-Aarteil S."/>
            <person name="Calhoun S."/>
            <person name="Haridas S."/>
            <person name="Kuo A."/>
            <person name="Mondo S."/>
            <person name="Pangilinan J."/>
            <person name="Riley R."/>
            <person name="LaButti K."/>
            <person name="Andreopoulos B."/>
            <person name="Lipzen A."/>
            <person name="Chen C."/>
            <person name="Yanf M."/>
            <person name="Daum C."/>
            <person name="Ng V."/>
            <person name="Clum A."/>
            <person name="Steindorff A."/>
            <person name="Ohm R."/>
            <person name="Martin F."/>
            <person name="Silar P."/>
            <person name="Natvig D."/>
            <person name="Lalanne C."/>
            <person name="Gautier V."/>
            <person name="Ament-velasquez S.L."/>
            <person name="Kruys A."/>
            <person name="Hutchinson M.I."/>
            <person name="Powell A.J."/>
            <person name="Barry K."/>
            <person name="Miller A.N."/>
            <person name="Grigoriev I.V."/>
            <person name="Debuchy R."/>
            <person name="Gladieux P."/>
            <person name="Thoren M.H."/>
            <person name="Johannesson H."/>
        </authorList>
    </citation>
    <scope>NUCLEOTIDE SEQUENCE</scope>
    <source>
        <strain evidence="2">SMH3391-2</strain>
    </source>
</reference>
<comment type="caution">
    <text evidence="2">The sequence shown here is derived from an EMBL/GenBank/DDBJ whole genome shotgun (WGS) entry which is preliminary data.</text>
</comment>
<organism evidence="2 3">
    <name type="scientific">Bombardia bombarda</name>
    <dbReference type="NCBI Taxonomy" id="252184"/>
    <lineage>
        <taxon>Eukaryota</taxon>
        <taxon>Fungi</taxon>
        <taxon>Dikarya</taxon>
        <taxon>Ascomycota</taxon>
        <taxon>Pezizomycotina</taxon>
        <taxon>Sordariomycetes</taxon>
        <taxon>Sordariomycetidae</taxon>
        <taxon>Sordariales</taxon>
        <taxon>Lasiosphaeriaceae</taxon>
        <taxon>Bombardia</taxon>
    </lineage>
</organism>
<proteinExistence type="predicted"/>
<evidence type="ECO:0000313" key="3">
    <source>
        <dbReference type="Proteomes" id="UP001174934"/>
    </source>
</evidence>
<evidence type="ECO:0000313" key="2">
    <source>
        <dbReference type="EMBL" id="KAK0610634.1"/>
    </source>
</evidence>
<gene>
    <name evidence="2" type="ORF">B0T17DRAFT_120186</name>
</gene>
<protein>
    <recommendedName>
        <fullName evidence="4">C2H2-type domain-containing protein</fullName>
    </recommendedName>
</protein>